<evidence type="ECO:0000313" key="2">
    <source>
        <dbReference type="Proteomes" id="UP000030014"/>
    </source>
</evidence>
<dbReference type="AlphaFoldDB" id="A0A0A0I9U5"/>
<organism evidence="1 2">
    <name type="scientific">Clostridium botulinum C/D str. DC5</name>
    <dbReference type="NCBI Taxonomy" id="1443128"/>
    <lineage>
        <taxon>Bacteria</taxon>
        <taxon>Bacillati</taxon>
        <taxon>Bacillota</taxon>
        <taxon>Clostridia</taxon>
        <taxon>Eubacteriales</taxon>
        <taxon>Clostridiaceae</taxon>
        <taxon>Clostridium</taxon>
    </lineage>
</organism>
<dbReference type="Proteomes" id="UP000030014">
    <property type="component" value="Unassembled WGS sequence"/>
</dbReference>
<comment type="caution">
    <text evidence="1">The sequence shown here is derived from an EMBL/GenBank/DDBJ whole genome shotgun (WGS) entry which is preliminary data.</text>
</comment>
<evidence type="ECO:0000313" key="1">
    <source>
        <dbReference type="EMBL" id="KGM97091.1"/>
    </source>
</evidence>
<name>A0A0A0I9U5_CLOBO</name>
<dbReference type="EMBL" id="JDRY01000069">
    <property type="protein sequence ID" value="KGM97091.1"/>
    <property type="molecule type" value="Genomic_DNA"/>
</dbReference>
<accession>A0A0A0I9U5</accession>
<reference evidence="1 2" key="1">
    <citation type="submission" date="2014-01" db="EMBL/GenBank/DDBJ databases">
        <title>Plasmidome dynamics in the species complex Clostridium novyi sensu lato converts strains of independent lineages into distinctly different pathogens.</title>
        <authorList>
            <person name="Skarin H."/>
            <person name="Segerman B."/>
        </authorList>
    </citation>
    <scope>NUCLEOTIDE SEQUENCE [LARGE SCALE GENOMIC DNA]</scope>
    <source>
        <strain evidence="1 2">DC5</strain>
    </source>
</reference>
<sequence>MGGGKVKSKKIMSLVLAAGMILRGGSISTIKAYADTTNNNKIVVAQTNQKELQKKACDLIKIIENNPSAKDIKEARKLISQLNDRAFRNSYKFLVDFYTNKNLDKGISPIDIIVNACKNSRNVKSADATSNFNMNLQGNNLSNEEKEIFNSILPIINSMDITADIKLNSSENNKKVKLSGVLHFKNSLVKIDSKIWMDMDITKSTPDIKYIIEIPEGVKGFLPTSLANKKYFVFNMTTLLKDPKIAKDKDLLDINKQIQLSTMIQDKFINDFEDFIKIADANYDIVTPIDKEKLNCNSSKNIKNAYEINLNNDKLMKIIKLGLHDKNIASTFWDCVNKVADLEPDASKEKITNEQKTEVVKAFEDALDKFNKAVQCNIKSTVGIDEKGYSCYNKVTLNMVIDAKEIAKVFGAKEAPNTNSKYILTVNSDCSMSDINNNVKVAEKPEISEENSVDFSKILTDNNQI</sequence>
<gene>
    <name evidence="1" type="ORF">Z955_12600</name>
</gene>
<proteinExistence type="predicted"/>
<protein>
    <submittedName>
        <fullName evidence="1">Peptidoglycan-binding protein</fullName>
    </submittedName>
</protein>